<feature type="compositionally biased region" description="Polar residues" evidence="4">
    <location>
        <begin position="107"/>
        <end position="119"/>
    </location>
</feature>
<feature type="region of interest" description="Disordered" evidence="4">
    <location>
        <begin position="157"/>
        <end position="243"/>
    </location>
</feature>
<evidence type="ECO:0000256" key="1">
    <source>
        <dbReference type="ARBA" id="ARBA00004308"/>
    </source>
</evidence>
<evidence type="ECO:0000259" key="5">
    <source>
        <dbReference type="SMART" id="SM00543"/>
    </source>
</evidence>
<keyword evidence="7" id="KW-1185">Reference proteome</keyword>
<feature type="compositionally biased region" description="Basic and acidic residues" evidence="4">
    <location>
        <begin position="226"/>
        <end position="243"/>
    </location>
</feature>
<dbReference type="GO" id="GO:0003729">
    <property type="term" value="F:mRNA binding"/>
    <property type="evidence" value="ECO:0007669"/>
    <property type="project" value="TreeGrafter"/>
</dbReference>
<feature type="domain" description="MIF4G" evidence="5">
    <location>
        <begin position="651"/>
        <end position="890"/>
    </location>
</feature>
<name>A0A8J2WS92_9CRUS</name>
<protein>
    <recommendedName>
        <fullName evidence="5">MIF4G domain-containing protein</fullName>
    </recommendedName>
</protein>
<organism evidence="6 7">
    <name type="scientific">Daphnia galeata</name>
    <dbReference type="NCBI Taxonomy" id="27404"/>
    <lineage>
        <taxon>Eukaryota</taxon>
        <taxon>Metazoa</taxon>
        <taxon>Ecdysozoa</taxon>
        <taxon>Arthropoda</taxon>
        <taxon>Crustacea</taxon>
        <taxon>Branchiopoda</taxon>
        <taxon>Diplostraca</taxon>
        <taxon>Cladocera</taxon>
        <taxon>Anomopoda</taxon>
        <taxon>Daphniidae</taxon>
        <taxon>Daphnia</taxon>
    </lineage>
</organism>
<dbReference type="InterPro" id="IPR003890">
    <property type="entry name" value="MIF4G-like_typ-3"/>
</dbReference>
<dbReference type="InterPro" id="IPR023175">
    <property type="entry name" value="Vta1/CALS_N_sf"/>
</dbReference>
<feature type="compositionally biased region" description="Low complexity" evidence="4">
    <location>
        <begin position="199"/>
        <end position="225"/>
    </location>
</feature>
<evidence type="ECO:0000313" key="7">
    <source>
        <dbReference type="Proteomes" id="UP000789390"/>
    </source>
</evidence>
<dbReference type="PANTHER" id="PTHR23253">
    <property type="entry name" value="EUKARYOTIC TRANSLATION INITIATION FACTOR 4 GAMMA"/>
    <property type="match status" value="1"/>
</dbReference>
<feature type="coiled-coil region" evidence="3">
    <location>
        <begin position="748"/>
        <end position="780"/>
    </location>
</feature>
<keyword evidence="3" id="KW-0175">Coiled coil</keyword>
<dbReference type="Gene3D" id="1.25.40.180">
    <property type="match status" value="1"/>
</dbReference>
<dbReference type="EMBL" id="CAKKLH010000343">
    <property type="protein sequence ID" value="CAH0113654.1"/>
    <property type="molecule type" value="Genomic_DNA"/>
</dbReference>
<dbReference type="InterPro" id="IPR039431">
    <property type="entry name" value="Vta1/CALS_N"/>
</dbReference>
<dbReference type="SUPFAM" id="SSF48371">
    <property type="entry name" value="ARM repeat"/>
    <property type="match status" value="1"/>
</dbReference>
<dbReference type="AlphaFoldDB" id="A0A8J2WS92"/>
<evidence type="ECO:0000313" key="6">
    <source>
        <dbReference type="EMBL" id="CAH0113654.1"/>
    </source>
</evidence>
<gene>
    <name evidence="6" type="ORF">DGAL_LOCUS17554</name>
</gene>
<comment type="caution">
    <text evidence="6">The sequence shown here is derived from an EMBL/GenBank/DDBJ whole genome shotgun (WGS) entry which is preliminary data.</text>
</comment>
<dbReference type="Pfam" id="PF04652">
    <property type="entry name" value="Vta1"/>
    <property type="match status" value="1"/>
</dbReference>
<feature type="region of interest" description="Disordered" evidence="4">
    <location>
        <begin position="92"/>
        <end position="124"/>
    </location>
</feature>
<dbReference type="Proteomes" id="UP000789390">
    <property type="component" value="Unassembled WGS sequence"/>
</dbReference>
<dbReference type="Gene3D" id="1.25.40.270">
    <property type="entry name" value="Vacuolar protein sorting-associated protein vta1"/>
    <property type="match status" value="1"/>
</dbReference>
<evidence type="ECO:0000256" key="3">
    <source>
        <dbReference type="SAM" id="Coils"/>
    </source>
</evidence>
<evidence type="ECO:0000256" key="4">
    <source>
        <dbReference type="SAM" id="MobiDB-lite"/>
    </source>
</evidence>
<feature type="region of interest" description="Disordered" evidence="4">
    <location>
        <begin position="1"/>
        <end position="25"/>
    </location>
</feature>
<dbReference type="GO" id="GO:0016281">
    <property type="term" value="C:eukaryotic translation initiation factor 4F complex"/>
    <property type="evidence" value="ECO:0007669"/>
    <property type="project" value="TreeGrafter"/>
</dbReference>
<comment type="subcellular location">
    <subcellularLocation>
        <location evidence="1">Endomembrane system</location>
    </subcellularLocation>
</comment>
<accession>A0A8J2WS92</accession>
<dbReference type="InterPro" id="IPR016024">
    <property type="entry name" value="ARM-type_fold"/>
</dbReference>
<dbReference type="GO" id="GO:0012505">
    <property type="term" value="C:endomembrane system"/>
    <property type="evidence" value="ECO:0007669"/>
    <property type="project" value="UniProtKB-SubCell"/>
</dbReference>
<dbReference type="SMART" id="SM00543">
    <property type="entry name" value="MIF4G"/>
    <property type="match status" value="1"/>
</dbReference>
<sequence>MDIIETPLQSTLIGNGEIGWRPQGPPSGNFLGHSSPLGCQSRHHHTISLLYHSFPPASLGVDQQLAMANPGHTGPMQGRPTQGNNQFFARPIRPGDQPMPSTPMAGGSTTNPNHPSSAPQALPYTGLNQPVRFVIGDQFNQKTPYLSYPVNPPAYYPQSGNLPPGNVSFKQPRAAQPSNGYRQKPPYPAVYTHSRRQTTQRNPQPPQQVLVTPQPRKSSGASRGARSSDLRIVDPNTKRDVLTGKEVPPSAVVTPTTSPEIVTTGVVSVQVEAADEAEEKTVPTVVASPTPSVPAAVSAPVGATPIIAVPVTQENGQVPSSRDPPINNITMTEFLPINFPANMKSRLYALEQGFLLKRKEDNLPFLLDLMQILGKNKLELQSKIETTDIPIARAYLQGVIQKLLNWAESAPPLVSFTDVVTKAFHTARMLLDVCSIFGEPSEDQVNKLTDFYLVTRYSDLQGENLHNEFHSMTSMSTTKKDKCQPQNIGELYENLDVQNESAVVKSSEKPLVAVAESVITNADKQGSNFSPSLIVVTPPPITVVDDLEILAQTNQWNPLNPPAKRIYGRDFLLKLQNSPASQKKPEGLPSLKIVRDKAYTMKRNVSVGDFTPRFVQKIPAKVCEDLNVWKPKHASKSKEQSPDKAGTEAMLKTVRGILNKLTPSNFETLLVRIQSLEIDSEGQLTGVIKLFYEKAVDEPIFSAIYAKMCRALSTKEVASTGNPAETTNFRKLLLRSCQKEFEKVGAGLVDVENKKKEIERAETEARKKELELELEDMVDSNRRKSLGNIMFIGELFKLRIVSVKTIHHCILRLFSQPEDEESLECLCVLLSTIGKELETQVQADRSTSISTNRETMDSYFSTLNAIVNKRKLSNRILFAIQDVVDLRQNGWKPRRDDYRSSKRFMYHPPQSMCLKTVSPEVPIAPSPTSQPLEFPRASWRERASSLRIIDPNTTDLLIGEEKPSSVTSVTATLLSPP</sequence>
<dbReference type="GO" id="GO:0003743">
    <property type="term" value="F:translation initiation factor activity"/>
    <property type="evidence" value="ECO:0007669"/>
    <property type="project" value="TreeGrafter"/>
</dbReference>
<keyword evidence="2" id="KW-0472">Membrane</keyword>
<dbReference type="OrthoDB" id="514777at2759"/>
<dbReference type="Pfam" id="PF02854">
    <property type="entry name" value="MIF4G"/>
    <property type="match status" value="1"/>
</dbReference>
<evidence type="ECO:0000256" key="2">
    <source>
        <dbReference type="ARBA" id="ARBA00023136"/>
    </source>
</evidence>
<dbReference type="PANTHER" id="PTHR23253:SF78">
    <property type="entry name" value="EUKARYOTIC TRANSLATION INITIATION FACTOR 4G1, ISOFORM B-RELATED"/>
    <property type="match status" value="1"/>
</dbReference>
<proteinExistence type="predicted"/>
<reference evidence="6" key="1">
    <citation type="submission" date="2021-11" db="EMBL/GenBank/DDBJ databases">
        <authorList>
            <person name="Schell T."/>
        </authorList>
    </citation>
    <scope>NUCLEOTIDE SEQUENCE</scope>
    <source>
        <strain evidence="6">M5</strain>
    </source>
</reference>